<sequence>MICIDDILVSSELLEEYFCCDYEKCKGACCIIGDSGAPLTGEEADSLEKCYGEYSSLMQQQGREVVEKTGFFEIDSDGDMVTPLIGDSEECAFTHFDAGGSCFCAPERAWCSGRCAFRKPLSCWLYPIRVSVLSNGMKALNLHRWHICTDAYEKGRREGIKVYQFLKEPIEAAFGQDFYRALCEAEKLV</sequence>
<evidence type="ECO:0000313" key="2">
    <source>
        <dbReference type="EMBL" id="MBO8473243.1"/>
    </source>
</evidence>
<dbReference type="Proteomes" id="UP000823604">
    <property type="component" value="Unassembled WGS sequence"/>
</dbReference>
<comment type="similarity">
    <text evidence="1">Belongs to the Rv0495c family.</text>
</comment>
<reference evidence="2" key="2">
    <citation type="journal article" date="2021" name="PeerJ">
        <title>Extensive microbial diversity within the chicken gut microbiome revealed by metagenomics and culture.</title>
        <authorList>
            <person name="Gilroy R."/>
            <person name="Ravi A."/>
            <person name="Getino M."/>
            <person name="Pursley I."/>
            <person name="Horton D.L."/>
            <person name="Alikhan N.F."/>
            <person name="Baker D."/>
            <person name="Gharbi K."/>
            <person name="Hall N."/>
            <person name="Watson M."/>
            <person name="Adriaenssens E.M."/>
            <person name="Foster-Nyarko E."/>
            <person name="Jarju S."/>
            <person name="Secka A."/>
            <person name="Antonio M."/>
            <person name="Oren A."/>
            <person name="Chaudhuri R.R."/>
            <person name="La Ragione R."/>
            <person name="Hildebrand F."/>
            <person name="Pallen M.J."/>
        </authorList>
    </citation>
    <scope>NUCLEOTIDE SEQUENCE</scope>
    <source>
        <strain evidence="2">B1-8020</strain>
    </source>
</reference>
<dbReference type="EMBL" id="JADIMA010000061">
    <property type="protein sequence ID" value="MBO8473243.1"/>
    <property type="molecule type" value="Genomic_DNA"/>
</dbReference>
<evidence type="ECO:0000313" key="3">
    <source>
        <dbReference type="Proteomes" id="UP000823604"/>
    </source>
</evidence>
<evidence type="ECO:0000256" key="1">
    <source>
        <dbReference type="ARBA" id="ARBA00093770"/>
    </source>
</evidence>
<dbReference type="InterPro" id="IPR021458">
    <property type="entry name" value="Rv0495c"/>
</dbReference>
<proteinExistence type="inferred from homology"/>
<protein>
    <submittedName>
        <fullName evidence="2">DUF3109 family protein</fullName>
    </submittedName>
</protein>
<name>A0A9D9IIC3_9BACT</name>
<gene>
    <name evidence="2" type="ORF">IAB81_06390</name>
</gene>
<organism evidence="2 3">
    <name type="scientific">Candidatus Merdivivens pullicola</name>
    <dbReference type="NCBI Taxonomy" id="2840872"/>
    <lineage>
        <taxon>Bacteria</taxon>
        <taxon>Pseudomonadati</taxon>
        <taxon>Bacteroidota</taxon>
        <taxon>Bacteroidia</taxon>
        <taxon>Bacteroidales</taxon>
        <taxon>Muribaculaceae</taxon>
        <taxon>Muribaculaceae incertae sedis</taxon>
        <taxon>Candidatus Merdivivens</taxon>
    </lineage>
</organism>
<comment type="caution">
    <text evidence="2">The sequence shown here is derived from an EMBL/GenBank/DDBJ whole genome shotgun (WGS) entry which is preliminary data.</text>
</comment>
<dbReference type="Pfam" id="PF11307">
    <property type="entry name" value="DUF3109"/>
    <property type="match status" value="1"/>
</dbReference>
<accession>A0A9D9IIC3</accession>
<reference evidence="2" key="1">
    <citation type="submission" date="2020-10" db="EMBL/GenBank/DDBJ databases">
        <authorList>
            <person name="Gilroy R."/>
        </authorList>
    </citation>
    <scope>NUCLEOTIDE SEQUENCE</scope>
    <source>
        <strain evidence="2">B1-8020</strain>
    </source>
</reference>
<dbReference type="AlphaFoldDB" id="A0A9D9IIC3"/>